<reference evidence="1 2" key="1">
    <citation type="submission" date="2019-05" db="EMBL/GenBank/DDBJ databases">
        <authorList>
            <consortium name="Science for Life Laboratories"/>
        </authorList>
    </citation>
    <scope>NUCLEOTIDE SEQUENCE [LARGE SCALE GENOMIC DNA]</scope>
    <source>
        <strain evidence="1">Soil9</strain>
    </source>
</reference>
<dbReference type="EMBL" id="LR593886">
    <property type="protein sequence ID" value="VTR92706.1"/>
    <property type="molecule type" value="Genomic_DNA"/>
</dbReference>
<keyword evidence="2" id="KW-1185">Reference proteome</keyword>
<dbReference type="RefSeq" id="WP_162667532.1">
    <property type="nucleotide sequence ID" value="NZ_LR593886.1"/>
</dbReference>
<protein>
    <submittedName>
        <fullName evidence="1">: Unstab_antitox</fullName>
    </submittedName>
</protein>
<dbReference type="Pfam" id="PF09720">
    <property type="entry name" value="Unstab_antitox"/>
    <property type="match status" value="1"/>
</dbReference>
<evidence type="ECO:0000313" key="1">
    <source>
        <dbReference type="EMBL" id="VTR92706.1"/>
    </source>
</evidence>
<evidence type="ECO:0000313" key="2">
    <source>
        <dbReference type="Proteomes" id="UP000464178"/>
    </source>
</evidence>
<accession>A0A6P2CWD7</accession>
<dbReference type="Proteomes" id="UP000464178">
    <property type="component" value="Chromosome"/>
</dbReference>
<proteinExistence type="predicted"/>
<dbReference type="AlphaFoldDB" id="A0A6P2CWD7"/>
<name>A0A6P2CWD7_9BACT</name>
<dbReference type="InterPro" id="IPR013406">
    <property type="entry name" value="CHP02574_addiction_mod"/>
</dbReference>
<dbReference type="KEGG" id="gms:SOIL9_50080"/>
<organism evidence="1 2">
    <name type="scientific">Gemmata massiliana</name>
    <dbReference type="NCBI Taxonomy" id="1210884"/>
    <lineage>
        <taxon>Bacteria</taxon>
        <taxon>Pseudomonadati</taxon>
        <taxon>Planctomycetota</taxon>
        <taxon>Planctomycetia</taxon>
        <taxon>Gemmatales</taxon>
        <taxon>Gemmataceae</taxon>
        <taxon>Gemmata</taxon>
    </lineage>
</organism>
<sequence length="86" mass="9670">MSEATEKLKPLLAALTAEERAEVAEYIDALDSDHENDEGGEENLAPEEWEAVWIEEGNRRIADLDSGKSEAVPADEFMKRMKEKYG</sequence>
<gene>
    <name evidence="1" type="ORF">SOIL9_50080</name>
</gene>